<gene>
    <name evidence="9" type="ORF">SAMN04488589_0923</name>
</gene>
<dbReference type="InterPro" id="IPR006426">
    <property type="entry name" value="Asn_synth_AEB"/>
</dbReference>
<reference evidence="9 10" key="1">
    <citation type="submission" date="2016-10" db="EMBL/GenBank/DDBJ databases">
        <authorList>
            <person name="Varghese N."/>
            <person name="Submissions S."/>
        </authorList>
    </citation>
    <scope>NUCLEOTIDE SEQUENCE [LARGE SCALE GENOMIC DNA]</scope>
    <source>
        <strain evidence="9 10">PL 12/M</strain>
    </source>
</reference>
<evidence type="ECO:0000313" key="10">
    <source>
        <dbReference type="Proteomes" id="UP000199259"/>
    </source>
</evidence>
<keyword evidence="2 5" id="KW-0547">Nucleotide-binding</keyword>
<feature type="active site" description="For GATase activity" evidence="6">
    <location>
        <position position="2"/>
    </location>
</feature>
<dbReference type="CDD" id="cd00712">
    <property type="entry name" value="AsnB"/>
    <property type="match status" value="1"/>
</dbReference>
<evidence type="ECO:0000313" key="9">
    <source>
        <dbReference type="EMBL" id="SDF57462.1"/>
    </source>
</evidence>
<comment type="similarity">
    <text evidence="1">Belongs to the asparagine synthetase family.</text>
</comment>
<dbReference type="PIRSF" id="PIRSF001589">
    <property type="entry name" value="Asn_synthetase_glu-h"/>
    <property type="match status" value="1"/>
</dbReference>
<dbReference type="Pfam" id="PF00733">
    <property type="entry name" value="Asn_synthase"/>
    <property type="match status" value="1"/>
</dbReference>
<dbReference type="NCBIfam" id="TIGR01536">
    <property type="entry name" value="asn_synth_AEB"/>
    <property type="match status" value="1"/>
</dbReference>
<dbReference type="Proteomes" id="UP000199259">
    <property type="component" value="Unassembled WGS sequence"/>
</dbReference>
<dbReference type="GO" id="GO:0005524">
    <property type="term" value="F:ATP binding"/>
    <property type="evidence" value="ECO:0007669"/>
    <property type="project" value="UniProtKB-KW"/>
</dbReference>
<dbReference type="InterPro" id="IPR033738">
    <property type="entry name" value="AsnB_N"/>
</dbReference>
<evidence type="ECO:0000256" key="5">
    <source>
        <dbReference type="PIRNR" id="PIRNR001589"/>
    </source>
</evidence>
<dbReference type="GO" id="GO:0006529">
    <property type="term" value="P:asparagine biosynthetic process"/>
    <property type="evidence" value="ECO:0007669"/>
    <property type="project" value="UniProtKB-KW"/>
</dbReference>
<dbReference type="EC" id="6.3.5.4" evidence="5"/>
<keyword evidence="10" id="KW-1185">Reference proteome</keyword>
<evidence type="ECO:0000256" key="7">
    <source>
        <dbReference type="PIRSR" id="PIRSR001589-2"/>
    </source>
</evidence>
<keyword evidence="6" id="KW-0061">Asparagine biosynthesis</keyword>
<evidence type="ECO:0000256" key="6">
    <source>
        <dbReference type="PIRSR" id="PIRSR001589-1"/>
    </source>
</evidence>
<feature type="binding site" evidence="7">
    <location>
        <position position="95"/>
    </location>
    <ligand>
        <name>L-glutamine</name>
        <dbReference type="ChEBI" id="CHEBI:58359"/>
    </ligand>
</feature>
<comment type="caution">
    <text evidence="9">The sequence shown here is derived from an EMBL/GenBank/DDBJ whole genome shotgun (WGS) entry which is preliminary data.</text>
</comment>
<dbReference type="PANTHER" id="PTHR43284:SF1">
    <property type="entry name" value="ASPARAGINE SYNTHETASE"/>
    <property type="match status" value="1"/>
</dbReference>
<dbReference type="OrthoDB" id="8692at2157"/>
<evidence type="ECO:0000259" key="8">
    <source>
        <dbReference type="PROSITE" id="PS51278"/>
    </source>
</evidence>
<dbReference type="InterPro" id="IPR017932">
    <property type="entry name" value="GATase_2_dom"/>
</dbReference>
<dbReference type="SUPFAM" id="SSF52402">
    <property type="entry name" value="Adenine nucleotide alpha hydrolases-like"/>
    <property type="match status" value="1"/>
</dbReference>
<proteinExistence type="inferred from homology"/>
<dbReference type="PANTHER" id="PTHR43284">
    <property type="entry name" value="ASPARAGINE SYNTHETASE (GLUTAMINE-HYDROLYZING)"/>
    <property type="match status" value="1"/>
</dbReference>
<accession>A0A7Z7AVH7</accession>
<dbReference type="InterPro" id="IPR029055">
    <property type="entry name" value="Ntn_hydrolases_N"/>
</dbReference>
<dbReference type="Pfam" id="PF13537">
    <property type="entry name" value="GATase_7"/>
    <property type="match status" value="1"/>
</dbReference>
<keyword evidence="3 5" id="KW-0067">ATP-binding</keyword>
<dbReference type="Gene3D" id="3.60.20.10">
    <property type="entry name" value="Glutamine Phosphoribosylpyrophosphate, subunit 1, domain 1"/>
    <property type="match status" value="1"/>
</dbReference>
<dbReference type="CDD" id="cd01991">
    <property type="entry name" value="Asn_synthase_B_C"/>
    <property type="match status" value="1"/>
</dbReference>
<dbReference type="AlphaFoldDB" id="A0A7Z7AVH7"/>
<dbReference type="EMBL" id="FNCA01000002">
    <property type="protein sequence ID" value="SDF57462.1"/>
    <property type="molecule type" value="Genomic_DNA"/>
</dbReference>
<organism evidence="9 10">
    <name type="scientific">Methanolobus vulcani</name>
    <dbReference type="NCBI Taxonomy" id="38026"/>
    <lineage>
        <taxon>Archaea</taxon>
        <taxon>Methanobacteriati</taxon>
        <taxon>Methanobacteriota</taxon>
        <taxon>Stenosarchaea group</taxon>
        <taxon>Methanomicrobia</taxon>
        <taxon>Methanosarcinales</taxon>
        <taxon>Methanosarcinaceae</taxon>
        <taxon>Methanolobus</taxon>
    </lineage>
</organism>
<dbReference type="GO" id="GO:0005829">
    <property type="term" value="C:cytosol"/>
    <property type="evidence" value="ECO:0007669"/>
    <property type="project" value="TreeGrafter"/>
</dbReference>
<name>A0A7Z7AVH7_9EURY</name>
<feature type="domain" description="Glutamine amidotransferase type-2" evidence="8">
    <location>
        <begin position="2"/>
        <end position="208"/>
    </location>
</feature>
<dbReference type="GO" id="GO:0004066">
    <property type="term" value="F:asparagine synthase (glutamine-hydrolyzing) activity"/>
    <property type="evidence" value="ECO:0007669"/>
    <property type="project" value="UniProtKB-EC"/>
</dbReference>
<dbReference type="RefSeq" id="WP_091709065.1">
    <property type="nucleotide sequence ID" value="NZ_FNCA01000002.1"/>
</dbReference>
<dbReference type="Gene3D" id="3.40.50.620">
    <property type="entry name" value="HUPs"/>
    <property type="match status" value="1"/>
</dbReference>
<evidence type="ECO:0000256" key="2">
    <source>
        <dbReference type="ARBA" id="ARBA00022741"/>
    </source>
</evidence>
<dbReference type="InterPro" id="IPR051786">
    <property type="entry name" value="ASN_synthetase/amidase"/>
</dbReference>
<dbReference type="InterPro" id="IPR014729">
    <property type="entry name" value="Rossmann-like_a/b/a_fold"/>
</dbReference>
<keyword evidence="6" id="KW-0028">Amino-acid biosynthesis</keyword>
<keyword evidence="4 6" id="KW-0315">Glutamine amidotransferase</keyword>
<dbReference type="InterPro" id="IPR001962">
    <property type="entry name" value="Asn_synthase"/>
</dbReference>
<sequence>MCGICGFAGLEDERLLDDMCSVLHHRGPDDSGKFIDKGVGLGHRRLSIIDLAGGHQPVHNEDGTVWVVYNGEIYNFLQLKTCLESKGHRFYTSSDTEVLVHLYEEYGNRMVHHLRGMFSFALWDSNNKKLVLARDRLGIKPLYYSYLENKLIFASEIKALLRYDEIIPSVNVSALHDYLTFRHNLADETMFQGIFKLLPGHVLTYSDGKIFIEQYWDIPAPSNEMMSEGYYVDKLKDLLEESVRIRLMSEVPLGVYLSGGIDSGIITGMMSKMVDDPIETFSVGFGSEGEIGELSHAQEAADHFSTNHHEIIVEQGAYRNHLKDVIWHNDEPVADPSALAVFLLSKMASKHVTVVLNGAGGDEIFGGYISYKVGKLNEHYQRIMPGPIRRGIVSPVINSISPHLPSKFYVGMKSASHEITEHGFLFSKSVFSEEDKHELYTDSLNNRISHDSFEKATDILFNNSTANFGNKQKSLLSKMMYADTRAYLVDHILLETDKLTMSSSIEARVPIIDHNVVEFAYSIPDDLKLKGMTEKYILKKVGADILPKATQQRKKRPFRIPIDTWFKGELMEMAEQALDDSVIVKEGYFRPDALKDIIKRHNNSELLYNHKLYALLVFEMWANRFIPY</sequence>
<protein>
    <recommendedName>
        <fullName evidence="5">Putative asparagine synthetase [glutamine-hydrolyzing]</fullName>
        <ecNumber evidence="5">6.3.5.4</ecNumber>
    </recommendedName>
</protein>
<evidence type="ECO:0000256" key="4">
    <source>
        <dbReference type="ARBA" id="ARBA00022962"/>
    </source>
</evidence>
<evidence type="ECO:0000256" key="1">
    <source>
        <dbReference type="ARBA" id="ARBA00005752"/>
    </source>
</evidence>
<evidence type="ECO:0000256" key="3">
    <source>
        <dbReference type="ARBA" id="ARBA00022840"/>
    </source>
</evidence>
<feature type="binding site" evidence="7">
    <location>
        <position position="283"/>
    </location>
    <ligand>
        <name>ATP</name>
        <dbReference type="ChEBI" id="CHEBI:30616"/>
    </ligand>
</feature>
<comment type="catalytic activity">
    <reaction evidence="5">
        <text>L-aspartate + L-glutamine + ATP + H2O = L-asparagine + L-glutamate + AMP + diphosphate + H(+)</text>
        <dbReference type="Rhea" id="RHEA:12228"/>
        <dbReference type="ChEBI" id="CHEBI:15377"/>
        <dbReference type="ChEBI" id="CHEBI:15378"/>
        <dbReference type="ChEBI" id="CHEBI:29985"/>
        <dbReference type="ChEBI" id="CHEBI:29991"/>
        <dbReference type="ChEBI" id="CHEBI:30616"/>
        <dbReference type="ChEBI" id="CHEBI:33019"/>
        <dbReference type="ChEBI" id="CHEBI:58048"/>
        <dbReference type="ChEBI" id="CHEBI:58359"/>
        <dbReference type="ChEBI" id="CHEBI:456215"/>
        <dbReference type="EC" id="6.3.5.4"/>
    </reaction>
</comment>
<dbReference type="SUPFAM" id="SSF56235">
    <property type="entry name" value="N-terminal nucleophile aminohydrolases (Ntn hydrolases)"/>
    <property type="match status" value="1"/>
</dbReference>
<dbReference type="PROSITE" id="PS51278">
    <property type="entry name" value="GATASE_TYPE_2"/>
    <property type="match status" value="1"/>
</dbReference>